<name>A0AAD5QI96_PARTN</name>
<reference evidence="1" key="1">
    <citation type="submission" date="2021-06" db="EMBL/GenBank/DDBJ databases">
        <title>Parelaphostrongylus tenuis whole genome reference sequence.</title>
        <authorList>
            <person name="Garwood T.J."/>
            <person name="Larsen P.A."/>
            <person name="Fountain-Jones N.M."/>
            <person name="Garbe J.R."/>
            <person name="Macchietto M.G."/>
            <person name="Kania S.A."/>
            <person name="Gerhold R.W."/>
            <person name="Richards J.E."/>
            <person name="Wolf T.M."/>
        </authorList>
    </citation>
    <scope>NUCLEOTIDE SEQUENCE</scope>
    <source>
        <strain evidence="1">MNPRO001-30</strain>
        <tissue evidence="1">Meninges</tissue>
    </source>
</reference>
<evidence type="ECO:0000313" key="1">
    <source>
        <dbReference type="EMBL" id="KAJ1349360.1"/>
    </source>
</evidence>
<evidence type="ECO:0000313" key="2">
    <source>
        <dbReference type="Proteomes" id="UP001196413"/>
    </source>
</evidence>
<comment type="caution">
    <text evidence="1">The sequence shown here is derived from an EMBL/GenBank/DDBJ whole genome shotgun (WGS) entry which is preliminary data.</text>
</comment>
<gene>
    <name evidence="1" type="ORF">KIN20_004915</name>
</gene>
<dbReference type="AlphaFoldDB" id="A0AAD5QI96"/>
<protein>
    <submittedName>
        <fullName evidence="1">Uncharacterized protein</fullName>
    </submittedName>
</protein>
<dbReference type="Proteomes" id="UP001196413">
    <property type="component" value="Unassembled WGS sequence"/>
</dbReference>
<sequence>MGAVPSGNPYFSYAPPNKIRLEPNGGEELYKDERLWKSIRVIQCEEGQDTKISLEHWLENKTEHHSFASAIDWLICIEE</sequence>
<organism evidence="1 2">
    <name type="scientific">Parelaphostrongylus tenuis</name>
    <name type="common">Meningeal worm</name>
    <dbReference type="NCBI Taxonomy" id="148309"/>
    <lineage>
        <taxon>Eukaryota</taxon>
        <taxon>Metazoa</taxon>
        <taxon>Ecdysozoa</taxon>
        <taxon>Nematoda</taxon>
        <taxon>Chromadorea</taxon>
        <taxon>Rhabditida</taxon>
        <taxon>Rhabditina</taxon>
        <taxon>Rhabditomorpha</taxon>
        <taxon>Strongyloidea</taxon>
        <taxon>Metastrongylidae</taxon>
        <taxon>Parelaphostrongylus</taxon>
    </lineage>
</organism>
<proteinExistence type="predicted"/>
<accession>A0AAD5QI96</accession>
<keyword evidence="2" id="KW-1185">Reference proteome</keyword>
<dbReference type="EMBL" id="JAHQIW010000650">
    <property type="protein sequence ID" value="KAJ1349360.1"/>
    <property type="molecule type" value="Genomic_DNA"/>
</dbReference>